<dbReference type="Gene3D" id="1.10.12.10">
    <property type="entry name" value="Lyase 2-enoyl-coa Hydratase, Chain A, domain 2"/>
    <property type="match status" value="1"/>
</dbReference>
<keyword evidence="4" id="KW-1185">Reference proteome</keyword>
<sequence>MIVGLDAGRSLRRELTKTEHQIMYEFCNVSHEDKLCIITINRPAVRNALHRPANLELQQAFDDFQNNPDLRVAILTGAGDDAFCAGNDLKYQAAGNDTTYPEAGFGGITARFAMNKPVIAAVNGLAMGGGFEIALACDLIVASENAFFSLPEPLVGLAAICGGILRLPQQIPTKQAMGIILTGRRVMAQEAQTLGFVNEVVPRGEALNAARRWADQILKCSPMSVKASKELAYKGIQNSDLEEMYPIQKAFPAVKALYTSRDRTEGAKAFAEKRAPVWTNEQ</sequence>
<evidence type="ECO:0000313" key="3">
    <source>
        <dbReference type="EMBL" id="MDR7949066.1"/>
    </source>
</evidence>
<evidence type="ECO:0000256" key="1">
    <source>
        <dbReference type="ARBA" id="ARBA00005254"/>
    </source>
</evidence>
<dbReference type="PANTHER" id="PTHR43802:SF1">
    <property type="entry name" value="IP11341P-RELATED"/>
    <property type="match status" value="1"/>
</dbReference>
<dbReference type="PROSITE" id="PS00166">
    <property type="entry name" value="ENOYL_COA_HYDRATASE"/>
    <property type="match status" value="1"/>
</dbReference>
<dbReference type="EMBL" id="JAVKVN010000015">
    <property type="protein sequence ID" value="MDR7949066.1"/>
    <property type="molecule type" value="Genomic_DNA"/>
</dbReference>
<dbReference type="InterPro" id="IPR018376">
    <property type="entry name" value="Enoyl-CoA_hyd/isom_CS"/>
</dbReference>
<protein>
    <submittedName>
        <fullName evidence="3">Enoyl-CoA hydratase-related protein</fullName>
    </submittedName>
</protein>
<accession>A0ABU2DLQ8</accession>
<dbReference type="InterPro" id="IPR029045">
    <property type="entry name" value="ClpP/crotonase-like_dom_sf"/>
</dbReference>
<dbReference type="CDD" id="cd06558">
    <property type="entry name" value="crotonase-like"/>
    <property type="match status" value="1"/>
</dbReference>
<comment type="similarity">
    <text evidence="1 2">Belongs to the enoyl-CoA hydratase/isomerase family.</text>
</comment>
<dbReference type="Proteomes" id="UP001264156">
    <property type="component" value="Unassembled WGS sequence"/>
</dbReference>
<dbReference type="Gene3D" id="3.90.226.10">
    <property type="entry name" value="2-enoyl-CoA Hydratase, Chain A, domain 1"/>
    <property type="match status" value="1"/>
</dbReference>
<reference evidence="4" key="1">
    <citation type="submission" date="2023-07" db="EMBL/GenBank/DDBJ databases">
        <title>Glyphosate-induced phosphonatase operons in soil bacteria of genus Achromobacter.</title>
        <authorList>
            <person name="Epiktetov D.O."/>
            <person name="Sviridov A.V."/>
            <person name="Tarlachkov S.V."/>
            <person name="Shushkova T.V."/>
            <person name="Toropygin I.Y."/>
            <person name="Leontievsky A."/>
        </authorList>
    </citation>
    <scope>NUCLEOTIDE SEQUENCE [LARGE SCALE GENOMIC DNA]</scope>
    <source>
        <strain evidence="4">Kg 16</strain>
    </source>
</reference>
<evidence type="ECO:0000313" key="4">
    <source>
        <dbReference type="Proteomes" id="UP001264156"/>
    </source>
</evidence>
<gene>
    <name evidence="3" type="ORF">RIU57_28360</name>
</gene>
<dbReference type="SUPFAM" id="SSF52096">
    <property type="entry name" value="ClpP/crotonase"/>
    <property type="match status" value="1"/>
</dbReference>
<dbReference type="RefSeq" id="WP_310535776.1">
    <property type="nucleotide sequence ID" value="NZ_JAVKVN010000015.1"/>
</dbReference>
<organism evidence="3 4">
    <name type="scientific">Achromobacter aegrifaciens</name>
    <dbReference type="NCBI Taxonomy" id="1287736"/>
    <lineage>
        <taxon>Bacteria</taxon>
        <taxon>Pseudomonadati</taxon>
        <taxon>Pseudomonadota</taxon>
        <taxon>Betaproteobacteria</taxon>
        <taxon>Burkholderiales</taxon>
        <taxon>Alcaligenaceae</taxon>
        <taxon>Achromobacter</taxon>
    </lineage>
</organism>
<dbReference type="InterPro" id="IPR014748">
    <property type="entry name" value="Enoyl-CoA_hydra_C"/>
</dbReference>
<dbReference type="PANTHER" id="PTHR43802">
    <property type="entry name" value="ENOYL-COA HYDRATASE"/>
    <property type="match status" value="1"/>
</dbReference>
<dbReference type="InterPro" id="IPR001753">
    <property type="entry name" value="Enoyl-CoA_hydra/iso"/>
</dbReference>
<dbReference type="Pfam" id="PF00378">
    <property type="entry name" value="ECH_1"/>
    <property type="match status" value="1"/>
</dbReference>
<name>A0ABU2DLQ8_ACHAE</name>
<comment type="caution">
    <text evidence="3">The sequence shown here is derived from an EMBL/GenBank/DDBJ whole genome shotgun (WGS) entry which is preliminary data.</text>
</comment>
<evidence type="ECO:0000256" key="2">
    <source>
        <dbReference type="RuleBase" id="RU003707"/>
    </source>
</evidence>
<proteinExistence type="inferred from homology"/>